<keyword evidence="3" id="KW-0547">Nucleotide-binding</keyword>
<accession>A0A4V1AIN1</accession>
<dbReference type="EMBL" id="CP037940">
    <property type="protein sequence ID" value="QBO36085.1"/>
    <property type="molecule type" value="Genomic_DNA"/>
</dbReference>
<evidence type="ECO:0000313" key="11">
    <source>
        <dbReference type="Proteomes" id="UP000292886"/>
    </source>
</evidence>
<evidence type="ECO:0000259" key="9">
    <source>
        <dbReference type="PROSITE" id="PS50929"/>
    </source>
</evidence>
<dbReference type="Gene3D" id="1.20.1560.10">
    <property type="entry name" value="ABC transporter type 1, transmembrane domain"/>
    <property type="match status" value="1"/>
</dbReference>
<dbReference type="GO" id="GO:0034040">
    <property type="term" value="F:ATPase-coupled lipid transmembrane transporter activity"/>
    <property type="evidence" value="ECO:0007669"/>
    <property type="project" value="TreeGrafter"/>
</dbReference>
<dbReference type="CDD" id="cd03228">
    <property type="entry name" value="ABCC_MRP_Like"/>
    <property type="match status" value="1"/>
</dbReference>
<comment type="subcellular location">
    <subcellularLocation>
        <location evidence="1">Cell membrane</location>
        <topology evidence="1">Multi-pass membrane protein</topology>
    </subcellularLocation>
</comment>
<dbReference type="KEGG" id="wei:EQG49_06245"/>
<dbReference type="GO" id="GO:0016887">
    <property type="term" value="F:ATP hydrolysis activity"/>
    <property type="evidence" value="ECO:0007669"/>
    <property type="project" value="InterPro"/>
</dbReference>
<evidence type="ECO:0000256" key="4">
    <source>
        <dbReference type="ARBA" id="ARBA00022840"/>
    </source>
</evidence>
<dbReference type="SMART" id="SM00382">
    <property type="entry name" value="AAA"/>
    <property type="match status" value="1"/>
</dbReference>
<dbReference type="InterPro" id="IPR011527">
    <property type="entry name" value="ABC1_TM_dom"/>
</dbReference>
<dbReference type="InterPro" id="IPR003439">
    <property type="entry name" value="ABC_transporter-like_ATP-bd"/>
</dbReference>
<evidence type="ECO:0000256" key="3">
    <source>
        <dbReference type="ARBA" id="ARBA00022741"/>
    </source>
</evidence>
<keyword evidence="4 10" id="KW-0067">ATP-binding</keyword>
<dbReference type="Proteomes" id="UP000292886">
    <property type="component" value="Chromosome"/>
</dbReference>
<reference evidence="11" key="1">
    <citation type="submission" date="2019-03" db="EMBL/GenBank/DDBJ databases">
        <title>Weissella sp. 26KH-42 Genome sequencing.</title>
        <authorList>
            <person name="Heo J."/>
            <person name="Kim S.-J."/>
            <person name="Kim J.-S."/>
            <person name="Hong S.-B."/>
            <person name="Kwon S.-W."/>
        </authorList>
    </citation>
    <scope>NUCLEOTIDE SEQUENCE [LARGE SCALE GENOMIC DNA]</scope>
    <source>
        <strain evidence="11">26KH-42</strain>
    </source>
</reference>
<name>A0A4V1AIN1_9LACO</name>
<evidence type="ECO:0000259" key="8">
    <source>
        <dbReference type="PROSITE" id="PS50893"/>
    </source>
</evidence>
<dbReference type="Pfam" id="PF00664">
    <property type="entry name" value="ABC_membrane"/>
    <property type="match status" value="1"/>
</dbReference>
<dbReference type="GO" id="GO:0005524">
    <property type="term" value="F:ATP binding"/>
    <property type="evidence" value="ECO:0007669"/>
    <property type="project" value="UniProtKB-KW"/>
</dbReference>
<evidence type="ECO:0000313" key="10">
    <source>
        <dbReference type="EMBL" id="QBO36085.1"/>
    </source>
</evidence>
<evidence type="ECO:0000256" key="6">
    <source>
        <dbReference type="ARBA" id="ARBA00023136"/>
    </source>
</evidence>
<dbReference type="InterPro" id="IPR003593">
    <property type="entry name" value="AAA+_ATPase"/>
</dbReference>
<evidence type="ECO:0000256" key="1">
    <source>
        <dbReference type="ARBA" id="ARBA00004651"/>
    </source>
</evidence>
<gene>
    <name evidence="10" type="ORF">EQG49_06245</name>
</gene>
<evidence type="ECO:0000256" key="2">
    <source>
        <dbReference type="ARBA" id="ARBA00022692"/>
    </source>
</evidence>
<keyword evidence="5 7" id="KW-1133">Transmembrane helix</keyword>
<dbReference type="PANTHER" id="PTHR24221">
    <property type="entry name" value="ATP-BINDING CASSETTE SUB-FAMILY B"/>
    <property type="match status" value="1"/>
</dbReference>
<evidence type="ECO:0000256" key="7">
    <source>
        <dbReference type="SAM" id="Phobius"/>
    </source>
</evidence>
<keyword evidence="11" id="KW-1185">Reference proteome</keyword>
<dbReference type="InterPro" id="IPR017871">
    <property type="entry name" value="ABC_transporter-like_CS"/>
</dbReference>
<dbReference type="Pfam" id="PF00005">
    <property type="entry name" value="ABC_tran"/>
    <property type="match status" value="1"/>
</dbReference>
<dbReference type="OrthoDB" id="9802264at2"/>
<dbReference type="PROSITE" id="PS50893">
    <property type="entry name" value="ABC_TRANSPORTER_2"/>
    <property type="match status" value="1"/>
</dbReference>
<dbReference type="PROSITE" id="PS50929">
    <property type="entry name" value="ABC_TM1F"/>
    <property type="match status" value="1"/>
</dbReference>
<organism evidence="10 11">
    <name type="scientific">Periweissella cryptocerci</name>
    <dbReference type="NCBI Taxonomy" id="2506420"/>
    <lineage>
        <taxon>Bacteria</taxon>
        <taxon>Bacillati</taxon>
        <taxon>Bacillota</taxon>
        <taxon>Bacilli</taxon>
        <taxon>Lactobacillales</taxon>
        <taxon>Lactobacillaceae</taxon>
        <taxon>Periweissella</taxon>
    </lineage>
</organism>
<feature type="domain" description="ABC transmembrane type-1" evidence="9">
    <location>
        <begin position="1"/>
        <end position="258"/>
    </location>
</feature>
<dbReference type="PROSITE" id="PS00211">
    <property type="entry name" value="ABC_TRANSPORTER_1"/>
    <property type="match status" value="1"/>
</dbReference>
<feature type="transmembrane region" description="Helical" evidence="7">
    <location>
        <begin position="115"/>
        <end position="133"/>
    </location>
</feature>
<keyword evidence="2 7" id="KW-0812">Transmembrane</keyword>
<protein>
    <submittedName>
        <fullName evidence="10">ABC transporter ATP-binding protein</fullName>
    </submittedName>
</protein>
<feature type="domain" description="ABC transporter" evidence="8">
    <location>
        <begin position="290"/>
        <end position="509"/>
    </location>
</feature>
<proteinExistence type="predicted"/>
<keyword evidence="6 7" id="KW-0472">Membrane</keyword>
<dbReference type="InterPro" id="IPR036640">
    <property type="entry name" value="ABC1_TM_sf"/>
</dbReference>
<dbReference type="GO" id="GO:0140359">
    <property type="term" value="F:ABC-type transporter activity"/>
    <property type="evidence" value="ECO:0007669"/>
    <property type="project" value="InterPro"/>
</dbReference>
<dbReference type="AlphaFoldDB" id="A0A4V1AIN1"/>
<dbReference type="InterPro" id="IPR039421">
    <property type="entry name" value="Type_1_exporter"/>
</dbReference>
<dbReference type="PANTHER" id="PTHR24221:SF654">
    <property type="entry name" value="ATP-BINDING CASSETTE SUB-FAMILY B MEMBER 6"/>
    <property type="match status" value="1"/>
</dbReference>
<dbReference type="GO" id="GO:0005886">
    <property type="term" value="C:plasma membrane"/>
    <property type="evidence" value="ECO:0007669"/>
    <property type="project" value="UniProtKB-SubCell"/>
</dbReference>
<feature type="transmembrane region" description="Helical" evidence="7">
    <location>
        <begin position="12"/>
        <end position="35"/>
    </location>
</feature>
<dbReference type="SUPFAM" id="SSF52540">
    <property type="entry name" value="P-loop containing nucleoside triphosphate hydrolases"/>
    <property type="match status" value="1"/>
</dbReference>
<evidence type="ECO:0000256" key="5">
    <source>
        <dbReference type="ARBA" id="ARBA00022989"/>
    </source>
</evidence>
<dbReference type="InterPro" id="IPR027417">
    <property type="entry name" value="P-loop_NTPase"/>
</dbReference>
<sequence>MNLADGKVQISYRTALVLVAGYIVIFAGSFGYRSYLQAKIGIRMNYQFRKYVMQRFKTMTIQDYGRYSQEQYQTIVSQKADLLEANYFLIFPKAFGYTVSFIMAVIATFIMKPEIAVVIIILSLPAIIIPIIGKKKLESLQDDVLVKIDGYTTQFMDVFRGFSTITHLLSINRFIKKYDYANTGLADARTRNQKAVNIIDALNSFASDVLYLGTWICGAYFVIKHEITLGQLVAFSQLVNLVAWPLQNISELLANFYAGKRVINEVSNLFENISGDSYTQKNHLTKIDTIEFKNVSVSIEDRQILDNISFVLKTRERNVLIGKSGSGKSTIVKLLLKEVDYDGSILMDGVELSTISNQDVYSFFGIVNQQNIVFDGSIAENITMFSEEIQQKELTNAVAMAGLADKLNQLETQINNSNSKLSGGELRRLELARILYRKYNFTIFDEVTSGLDPSTALQVQADINRTNLGYLMITHDYGETFLQSTDHIIIINNGEVVHDGVTAEVIKYIE</sequence>
<dbReference type="Gene3D" id="3.40.50.300">
    <property type="entry name" value="P-loop containing nucleotide triphosphate hydrolases"/>
    <property type="match status" value="1"/>
</dbReference>
<dbReference type="SUPFAM" id="SSF90123">
    <property type="entry name" value="ABC transporter transmembrane region"/>
    <property type="match status" value="1"/>
</dbReference>
<feature type="transmembrane region" description="Helical" evidence="7">
    <location>
        <begin position="87"/>
        <end position="109"/>
    </location>
</feature>